<dbReference type="GO" id="GO:0016747">
    <property type="term" value="F:acyltransferase activity, transferring groups other than amino-acyl groups"/>
    <property type="evidence" value="ECO:0007669"/>
    <property type="project" value="InterPro"/>
</dbReference>
<evidence type="ECO:0000313" key="3">
    <source>
        <dbReference type="Proteomes" id="UP000326979"/>
    </source>
</evidence>
<keyword evidence="3" id="KW-1185">Reference proteome</keyword>
<evidence type="ECO:0000313" key="2">
    <source>
        <dbReference type="EMBL" id="MPY38791.1"/>
    </source>
</evidence>
<dbReference type="Gene3D" id="3.40.630.30">
    <property type="match status" value="1"/>
</dbReference>
<feature type="domain" description="N-acetyltransferase" evidence="1">
    <location>
        <begin position="20"/>
        <end position="167"/>
    </location>
</feature>
<protein>
    <submittedName>
        <fullName evidence="2">Amino acid acetyltransferase</fullName>
    </submittedName>
</protein>
<dbReference type="RefSeq" id="WP_152779720.1">
    <property type="nucleotide sequence ID" value="NZ_BAABEQ010000013.1"/>
</dbReference>
<dbReference type="Proteomes" id="UP000326979">
    <property type="component" value="Unassembled WGS sequence"/>
</dbReference>
<dbReference type="OrthoDB" id="4249167at2"/>
<keyword evidence="2" id="KW-0808">Transferase</keyword>
<comment type="caution">
    <text evidence="2">The sequence shown here is derived from an EMBL/GenBank/DDBJ whole genome shotgun (WGS) entry which is preliminary data.</text>
</comment>
<dbReference type="EMBL" id="VJZE01000006">
    <property type="protein sequence ID" value="MPY38791.1"/>
    <property type="molecule type" value="Genomic_DNA"/>
</dbReference>
<dbReference type="AlphaFoldDB" id="A0A5N8VU55"/>
<accession>A0A5N8VU55</accession>
<organism evidence="2 3">
    <name type="scientific">Streptomyces phyllanthi</name>
    <dbReference type="NCBI Taxonomy" id="1803180"/>
    <lineage>
        <taxon>Bacteria</taxon>
        <taxon>Bacillati</taxon>
        <taxon>Actinomycetota</taxon>
        <taxon>Actinomycetes</taxon>
        <taxon>Kitasatosporales</taxon>
        <taxon>Streptomycetaceae</taxon>
        <taxon>Streptomyces</taxon>
    </lineage>
</organism>
<dbReference type="SUPFAM" id="SSF55729">
    <property type="entry name" value="Acyl-CoA N-acyltransferases (Nat)"/>
    <property type="match status" value="1"/>
</dbReference>
<evidence type="ECO:0000259" key="1">
    <source>
        <dbReference type="PROSITE" id="PS51186"/>
    </source>
</evidence>
<dbReference type="InterPro" id="IPR000182">
    <property type="entry name" value="GNAT_dom"/>
</dbReference>
<sequence>MITATPRPAPLPHALLVPTSSVRTARQEDAAALAELSRPFVRSGALRERPVSLYAARAADFLVAEAPDGTLDGCVGLRVHPAGPGEGGGPAGVVYNFCVAGHRQGSGRGATLLRAVLARASAPSLGALFTATTGGGGLFLQYGFAPTTARLAPRAWAESLDPRRNARILARGI</sequence>
<name>A0A5N8VU55_9ACTN</name>
<gene>
    <name evidence="2" type="ORF">FNH04_02125</name>
</gene>
<proteinExistence type="predicted"/>
<dbReference type="PROSITE" id="PS51186">
    <property type="entry name" value="GNAT"/>
    <property type="match status" value="1"/>
</dbReference>
<reference evidence="2 3" key="1">
    <citation type="submission" date="2019-07" db="EMBL/GenBank/DDBJ databases">
        <title>New species of Amycolatopsis and Streptomyces.</title>
        <authorList>
            <person name="Duangmal K."/>
            <person name="Teo W.F.A."/>
            <person name="Lipun K."/>
        </authorList>
    </citation>
    <scope>NUCLEOTIDE SEQUENCE [LARGE SCALE GENOMIC DNA]</scope>
    <source>
        <strain evidence="2 3">TISTR 2346</strain>
    </source>
</reference>
<dbReference type="InterPro" id="IPR016181">
    <property type="entry name" value="Acyl_CoA_acyltransferase"/>
</dbReference>